<dbReference type="AlphaFoldDB" id="A0A4Z1PCF2"/>
<sequence>MAPSAPYQVYDNGIYHGLPVYPSSLKNLTAIITGANGISGNYMMRVLSQSPDRWSKIYCLSRRPPAIPGGLPDGVEHIPLDFLTSPEEIAKVLKDKGVKADYVFFFSYIQVEPKEGEALWSNAEEMCKVNTSLLSNFLNALPQASIKPRQIMLQTGAKNYGLHLGPTTIPQEESDPRITLEPNFYYPQEEFLFSYCQKYDIGYNIARPSFILGAVPDAAMNVCFPLAVYASVCKHLGHKLEYPGDLRAWEAPQVQSSSMMNAYLEEWCVLTDAARNQAFNAFDDSSFTWGKFWPKLAKAYGVECGRPDPNGKYTEIVQPHDPPPRGFGEPGKIRYKFTLVEWAQRHEVVKAWKELAEKYDLMDKQFRDVERVFSFTDVALGWSQSIYFSADKARSMGWHGHVNSTESIFQVLRDFERIKMIPPVPEGARVEKY</sequence>
<name>A0A4Z1PCF2_9PEZI</name>
<dbReference type="Pfam" id="PF22917">
    <property type="entry name" value="PRISE"/>
    <property type="match status" value="1"/>
</dbReference>
<dbReference type="PANTHER" id="PTHR32487:SF29">
    <property type="entry name" value="NAD-DEPENDENT EPIMERASE_DEHYDRATASE DOMAIN-CONTAINING PROTEIN"/>
    <property type="match status" value="1"/>
</dbReference>
<keyword evidence="3" id="KW-1185">Reference proteome</keyword>
<evidence type="ECO:0000313" key="3">
    <source>
        <dbReference type="Proteomes" id="UP000298493"/>
    </source>
</evidence>
<organism evidence="2 3">
    <name type="scientific">Venturia nashicola</name>
    <dbReference type="NCBI Taxonomy" id="86259"/>
    <lineage>
        <taxon>Eukaryota</taxon>
        <taxon>Fungi</taxon>
        <taxon>Dikarya</taxon>
        <taxon>Ascomycota</taxon>
        <taxon>Pezizomycotina</taxon>
        <taxon>Dothideomycetes</taxon>
        <taxon>Pleosporomycetidae</taxon>
        <taxon>Venturiales</taxon>
        <taxon>Venturiaceae</taxon>
        <taxon>Venturia</taxon>
    </lineage>
</organism>
<dbReference type="Gene3D" id="3.40.50.720">
    <property type="entry name" value="NAD(P)-binding Rossmann-like Domain"/>
    <property type="match status" value="1"/>
</dbReference>
<evidence type="ECO:0000313" key="2">
    <source>
        <dbReference type="EMBL" id="TID27058.1"/>
    </source>
</evidence>
<dbReference type="InterPro" id="IPR055222">
    <property type="entry name" value="PRISE-like_Rossmann-fold"/>
</dbReference>
<reference evidence="2 3" key="1">
    <citation type="submission" date="2019-04" db="EMBL/GenBank/DDBJ databases">
        <title>High contiguity whole genome sequence and gene annotation resource for two Venturia nashicola isolates.</title>
        <authorList>
            <person name="Prokchorchik M."/>
            <person name="Won K."/>
            <person name="Lee Y."/>
            <person name="Choi E.D."/>
            <person name="Segonzac C."/>
            <person name="Sohn K.H."/>
        </authorList>
    </citation>
    <scope>NUCLEOTIDE SEQUENCE [LARGE SCALE GENOMIC DNA]</scope>
    <source>
        <strain evidence="2 3">PRI2</strain>
    </source>
</reference>
<evidence type="ECO:0000259" key="1">
    <source>
        <dbReference type="Pfam" id="PF22917"/>
    </source>
</evidence>
<comment type="caution">
    <text evidence="2">The sequence shown here is derived from an EMBL/GenBank/DDBJ whole genome shotgun (WGS) entry which is preliminary data.</text>
</comment>
<dbReference type="PANTHER" id="PTHR32487">
    <property type="entry name" value="3-OXO-DELTA(4,5)-STEROID 5-BETA-REDUCTASE"/>
    <property type="match status" value="1"/>
</dbReference>
<gene>
    <name evidence="2" type="ORF">E6O75_ATG01551</name>
</gene>
<accession>A0A4Z1PCF2</accession>
<dbReference type="Proteomes" id="UP000298493">
    <property type="component" value="Unassembled WGS sequence"/>
</dbReference>
<protein>
    <submittedName>
        <fullName evidence="2">NAD dependent epimerase/dehydratase family protein-like protein</fullName>
    </submittedName>
</protein>
<feature type="domain" description="PRISE-like Rossmann-fold" evidence="1">
    <location>
        <begin position="123"/>
        <end position="312"/>
    </location>
</feature>
<dbReference type="InterPro" id="IPR036291">
    <property type="entry name" value="NAD(P)-bd_dom_sf"/>
</dbReference>
<dbReference type="CDD" id="cd08948">
    <property type="entry name" value="5beta-POR_like_SDR_a"/>
    <property type="match status" value="1"/>
</dbReference>
<dbReference type="EMBL" id="SNSC02000002">
    <property type="protein sequence ID" value="TID27058.1"/>
    <property type="molecule type" value="Genomic_DNA"/>
</dbReference>
<dbReference type="SUPFAM" id="SSF51735">
    <property type="entry name" value="NAD(P)-binding Rossmann-fold domains"/>
    <property type="match status" value="1"/>
</dbReference>
<proteinExistence type="predicted"/>
<dbReference type="STRING" id="86259.A0A4Z1PCF2"/>